<dbReference type="Proteomes" id="UP001152755">
    <property type="component" value="Unassembled WGS sequence"/>
</dbReference>
<proteinExistence type="predicted"/>
<dbReference type="AlphaFoldDB" id="A0A9X4RD08"/>
<reference evidence="2" key="1">
    <citation type="submission" date="2022-08" db="EMBL/GenBank/DDBJ databases">
        <title>Genome analysis of Corynebacteriales strain.</title>
        <authorList>
            <person name="Lee S.D."/>
        </authorList>
    </citation>
    <scope>NUCLEOTIDE SEQUENCE</scope>
    <source>
        <strain evidence="2">D3-21</strain>
    </source>
</reference>
<keyword evidence="1" id="KW-0472">Membrane</keyword>
<organism evidence="2 3">
    <name type="scientific">Speluncibacter jeojiensis</name>
    <dbReference type="NCBI Taxonomy" id="2710754"/>
    <lineage>
        <taxon>Bacteria</taxon>
        <taxon>Bacillati</taxon>
        <taxon>Actinomycetota</taxon>
        <taxon>Actinomycetes</taxon>
        <taxon>Mycobacteriales</taxon>
        <taxon>Speluncibacteraceae</taxon>
        <taxon>Speluncibacter</taxon>
    </lineage>
</organism>
<keyword evidence="3" id="KW-1185">Reference proteome</keyword>
<evidence type="ECO:0000313" key="2">
    <source>
        <dbReference type="EMBL" id="MDG3014420.1"/>
    </source>
</evidence>
<comment type="caution">
    <text evidence="2">The sequence shown here is derived from an EMBL/GenBank/DDBJ whole genome shotgun (WGS) entry which is preliminary data.</text>
</comment>
<feature type="transmembrane region" description="Helical" evidence="1">
    <location>
        <begin position="53"/>
        <end position="73"/>
    </location>
</feature>
<keyword evidence="1" id="KW-0812">Transmembrane</keyword>
<name>A0A9X4RD08_9ACTN</name>
<sequence>MLIFGEPYDAGNGAVVITVARRTWPGRSEHPVGIYTVRSDSTTWTPAADSDRIALVGVCTGFVAALIGTLAVLRRPPWPEMTERTMVALAHARIAESRHR</sequence>
<evidence type="ECO:0000256" key="1">
    <source>
        <dbReference type="SAM" id="Phobius"/>
    </source>
</evidence>
<gene>
    <name evidence="2" type="ORF">NVS88_07605</name>
</gene>
<dbReference type="EMBL" id="JANRHA010000004">
    <property type="protein sequence ID" value="MDG3014420.1"/>
    <property type="molecule type" value="Genomic_DNA"/>
</dbReference>
<evidence type="ECO:0000313" key="3">
    <source>
        <dbReference type="Proteomes" id="UP001152755"/>
    </source>
</evidence>
<accession>A0A9X4RD08</accession>
<keyword evidence="1" id="KW-1133">Transmembrane helix</keyword>
<protein>
    <submittedName>
        <fullName evidence="2">Uncharacterized protein</fullName>
    </submittedName>
</protein>